<feature type="transmembrane region" description="Helical" evidence="6">
    <location>
        <begin position="103"/>
        <end position="124"/>
    </location>
</feature>
<gene>
    <name evidence="7" type="ORF">CPB83DRAFT_908130</name>
</gene>
<reference evidence="7" key="1">
    <citation type="submission" date="2020-11" db="EMBL/GenBank/DDBJ databases">
        <authorList>
            <consortium name="DOE Joint Genome Institute"/>
            <person name="Ahrendt S."/>
            <person name="Riley R."/>
            <person name="Andreopoulos W."/>
            <person name="Labutti K."/>
            <person name="Pangilinan J."/>
            <person name="Ruiz-Duenas F.J."/>
            <person name="Barrasa J.M."/>
            <person name="Sanchez-Garcia M."/>
            <person name="Camarero S."/>
            <person name="Miyauchi S."/>
            <person name="Serrano A."/>
            <person name="Linde D."/>
            <person name="Babiker R."/>
            <person name="Drula E."/>
            <person name="Ayuso-Fernandez I."/>
            <person name="Pacheco R."/>
            <person name="Padilla G."/>
            <person name="Ferreira P."/>
            <person name="Barriuso J."/>
            <person name="Kellner H."/>
            <person name="Castanera R."/>
            <person name="Alfaro M."/>
            <person name="Ramirez L."/>
            <person name="Pisabarro A.G."/>
            <person name="Kuo A."/>
            <person name="Tritt A."/>
            <person name="Lipzen A."/>
            <person name="He G."/>
            <person name="Yan M."/>
            <person name="Ng V."/>
            <person name="Cullen D."/>
            <person name="Martin F."/>
            <person name="Rosso M.-N."/>
            <person name="Henrissat B."/>
            <person name="Hibbett D."/>
            <person name="Martinez A.T."/>
            <person name="Grigoriev I.V."/>
        </authorList>
    </citation>
    <scope>NUCLEOTIDE SEQUENCE</scope>
    <source>
        <strain evidence="7">CBS 506.95</strain>
    </source>
</reference>
<evidence type="ECO:0000256" key="6">
    <source>
        <dbReference type="SAM" id="Phobius"/>
    </source>
</evidence>
<comment type="caution">
    <text evidence="7">The sequence shown here is derived from an EMBL/GenBank/DDBJ whole genome shotgun (WGS) entry which is preliminary data.</text>
</comment>
<feature type="transmembrane region" description="Helical" evidence="6">
    <location>
        <begin position="244"/>
        <end position="264"/>
    </location>
</feature>
<dbReference type="EMBL" id="MU157866">
    <property type="protein sequence ID" value="KAF9526924.1"/>
    <property type="molecule type" value="Genomic_DNA"/>
</dbReference>
<keyword evidence="3 6" id="KW-1133">Transmembrane helix</keyword>
<dbReference type="SUPFAM" id="SSF81321">
    <property type="entry name" value="Family A G protein-coupled receptor-like"/>
    <property type="match status" value="1"/>
</dbReference>
<organism evidence="7 8">
    <name type="scientific">Crepidotus variabilis</name>
    <dbReference type="NCBI Taxonomy" id="179855"/>
    <lineage>
        <taxon>Eukaryota</taxon>
        <taxon>Fungi</taxon>
        <taxon>Dikarya</taxon>
        <taxon>Basidiomycota</taxon>
        <taxon>Agaricomycotina</taxon>
        <taxon>Agaricomycetes</taxon>
        <taxon>Agaricomycetidae</taxon>
        <taxon>Agaricales</taxon>
        <taxon>Agaricineae</taxon>
        <taxon>Crepidotaceae</taxon>
        <taxon>Crepidotus</taxon>
    </lineage>
</organism>
<keyword evidence="8" id="KW-1185">Reference proteome</keyword>
<feature type="transmembrane region" description="Helical" evidence="6">
    <location>
        <begin position="276"/>
        <end position="295"/>
    </location>
</feature>
<dbReference type="PANTHER" id="PTHR23112">
    <property type="entry name" value="G PROTEIN-COUPLED RECEPTOR 157-RELATED"/>
    <property type="match status" value="1"/>
</dbReference>
<sequence length="411" mass="45699">MSASTPFNFSVRTGLLFTIEGAVLSLIAVTFILGFALLKWLRRTVITWGRERPSDPSDSSLFLNLMLADMIQALGIMPNIKWMSDAMITEGTLCTAQAALKQVGIVGVSLTSLVIALHTFAVLVLRWMPPRHASKLAVLLIWVCTGLIIGIPNAVHRNEYYYGPNGYWCWIRPNWTAELIVTEYLWVWLAAVAMLLIYTVMYCVMRGWFDIGRSADLPMTSGNAPTVEDIEEARQTKAIAKMMLYFPAVYIVTVLPNSISRWLYFSGTPPPAKFALFANTVFALSGLANFILFLTTRPTMVVGEKVVVVSEPPDSPRSPSISKRTYSESSSLGQLPDRKLKNQNQYALQDISRDTTIASRLLSDNDIEQSPMSLTPSLPSTGYLTANREHHGRSRKIVPEAEDEDEGRLPG</sequence>
<evidence type="ECO:0000256" key="1">
    <source>
        <dbReference type="ARBA" id="ARBA00004141"/>
    </source>
</evidence>
<name>A0A9P6JNS4_9AGAR</name>
<dbReference type="Gene3D" id="1.20.1070.10">
    <property type="entry name" value="Rhodopsin 7-helix transmembrane proteins"/>
    <property type="match status" value="1"/>
</dbReference>
<dbReference type="Proteomes" id="UP000807306">
    <property type="component" value="Unassembled WGS sequence"/>
</dbReference>
<feature type="compositionally biased region" description="Polar residues" evidence="5">
    <location>
        <begin position="317"/>
        <end position="333"/>
    </location>
</feature>
<feature type="compositionally biased region" description="Acidic residues" evidence="5">
    <location>
        <begin position="400"/>
        <end position="411"/>
    </location>
</feature>
<protein>
    <recommendedName>
        <fullName evidence="9">Glucose receptor Git3 N-terminal domain-containing protein</fullName>
    </recommendedName>
</protein>
<dbReference type="AlphaFoldDB" id="A0A9P6JNS4"/>
<dbReference type="OrthoDB" id="100006at2759"/>
<feature type="transmembrane region" description="Helical" evidence="6">
    <location>
        <begin position="185"/>
        <end position="204"/>
    </location>
</feature>
<feature type="region of interest" description="Disordered" evidence="5">
    <location>
        <begin position="310"/>
        <end position="339"/>
    </location>
</feature>
<feature type="region of interest" description="Disordered" evidence="5">
    <location>
        <begin position="368"/>
        <end position="411"/>
    </location>
</feature>
<feature type="compositionally biased region" description="Low complexity" evidence="5">
    <location>
        <begin position="370"/>
        <end position="381"/>
    </location>
</feature>
<feature type="transmembrane region" description="Helical" evidence="6">
    <location>
        <begin position="15"/>
        <end position="41"/>
    </location>
</feature>
<dbReference type="CDD" id="cd00637">
    <property type="entry name" value="7tm_classA_rhodopsin-like"/>
    <property type="match status" value="1"/>
</dbReference>
<dbReference type="GO" id="GO:0004930">
    <property type="term" value="F:G protein-coupled receptor activity"/>
    <property type="evidence" value="ECO:0007669"/>
    <property type="project" value="TreeGrafter"/>
</dbReference>
<proteinExistence type="predicted"/>
<evidence type="ECO:0008006" key="9">
    <source>
        <dbReference type="Google" id="ProtNLM"/>
    </source>
</evidence>
<feature type="transmembrane region" description="Helical" evidence="6">
    <location>
        <begin position="61"/>
        <end position="83"/>
    </location>
</feature>
<evidence type="ECO:0000313" key="7">
    <source>
        <dbReference type="EMBL" id="KAF9526924.1"/>
    </source>
</evidence>
<evidence type="ECO:0000256" key="4">
    <source>
        <dbReference type="ARBA" id="ARBA00023136"/>
    </source>
</evidence>
<keyword evidence="4 6" id="KW-0472">Membrane</keyword>
<dbReference type="PANTHER" id="PTHR23112:SF37">
    <property type="entry name" value="G PROTEIN-COUPLED RECEPTOR GPR1"/>
    <property type="match status" value="1"/>
</dbReference>
<dbReference type="GO" id="GO:0007189">
    <property type="term" value="P:adenylate cyclase-activating G protein-coupled receptor signaling pathway"/>
    <property type="evidence" value="ECO:0007669"/>
    <property type="project" value="TreeGrafter"/>
</dbReference>
<evidence type="ECO:0000313" key="8">
    <source>
        <dbReference type="Proteomes" id="UP000807306"/>
    </source>
</evidence>
<feature type="transmembrane region" description="Helical" evidence="6">
    <location>
        <begin position="136"/>
        <end position="155"/>
    </location>
</feature>
<evidence type="ECO:0000256" key="5">
    <source>
        <dbReference type="SAM" id="MobiDB-lite"/>
    </source>
</evidence>
<evidence type="ECO:0000256" key="2">
    <source>
        <dbReference type="ARBA" id="ARBA00022692"/>
    </source>
</evidence>
<keyword evidence="2 6" id="KW-0812">Transmembrane</keyword>
<comment type="subcellular location">
    <subcellularLocation>
        <location evidence="1">Membrane</location>
        <topology evidence="1">Multi-pass membrane protein</topology>
    </subcellularLocation>
</comment>
<evidence type="ECO:0000256" key="3">
    <source>
        <dbReference type="ARBA" id="ARBA00022989"/>
    </source>
</evidence>
<dbReference type="GO" id="GO:0005886">
    <property type="term" value="C:plasma membrane"/>
    <property type="evidence" value="ECO:0007669"/>
    <property type="project" value="TreeGrafter"/>
</dbReference>
<accession>A0A9P6JNS4</accession>